<name>A4A852_9GAMM</name>
<dbReference type="Proteomes" id="UP000019205">
    <property type="component" value="Chromosome"/>
</dbReference>
<dbReference type="InterPro" id="IPR050764">
    <property type="entry name" value="CbbQ/NirQ/NorQ/GpvN"/>
</dbReference>
<dbReference type="Gene3D" id="1.10.8.80">
    <property type="entry name" value="Magnesium chelatase subunit I, C-Terminal domain"/>
    <property type="match status" value="1"/>
</dbReference>
<dbReference type="eggNOG" id="COG0714">
    <property type="taxonomic scope" value="Bacteria"/>
</dbReference>
<dbReference type="Pfam" id="PF17863">
    <property type="entry name" value="AAA_lid_2"/>
    <property type="match status" value="1"/>
</dbReference>
<dbReference type="HOGENOM" id="CLU_034716_2_2_6"/>
<reference evidence="6 7" key="2">
    <citation type="journal article" date="2009" name="PLoS ONE">
        <title>The photosynthetic apparatus and its regulation in the aerobic gammaproteobacterium Congregibacter litoralis gen. nov., sp. nov.</title>
        <authorList>
            <person name="Spring S."/>
            <person name="Lunsdorf H."/>
            <person name="Fuchs B.M."/>
            <person name="Tindall B.J."/>
        </authorList>
    </citation>
    <scope>NUCLEOTIDE SEQUENCE [LARGE SCALE GENOMIC DNA]</scope>
    <source>
        <strain evidence="6">KT71</strain>
    </source>
</reference>
<keyword evidence="1" id="KW-0547">Nucleotide-binding</keyword>
<accession>A4A852</accession>
<keyword evidence="6" id="KW-0378">Hydrolase</keyword>
<dbReference type="CDD" id="cd00009">
    <property type="entry name" value="AAA"/>
    <property type="match status" value="1"/>
</dbReference>
<dbReference type="EC" id="3.6.3.-" evidence="6"/>
<gene>
    <name evidence="6" type="ORF">KT71_14819</name>
</gene>
<protein>
    <submittedName>
        <fullName evidence="6">MoxR-like ATPase</fullName>
        <ecNumber evidence="6">3.6.3.-</ecNumber>
    </submittedName>
</protein>
<dbReference type="PANTHER" id="PTHR42759">
    <property type="entry name" value="MOXR FAMILY PROTEIN"/>
    <property type="match status" value="1"/>
</dbReference>
<proteinExistence type="inferred from homology"/>
<dbReference type="RefSeq" id="WP_023659598.1">
    <property type="nucleotide sequence ID" value="NZ_CM002299.1"/>
</dbReference>
<dbReference type="OrthoDB" id="9808397at2"/>
<dbReference type="InterPro" id="IPR011703">
    <property type="entry name" value="ATPase_AAA-3"/>
</dbReference>
<dbReference type="AlphaFoldDB" id="A4A852"/>
<evidence type="ECO:0000259" key="4">
    <source>
        <dbReference type="Pfam" id="PF07726"/>
    </source>
</evidence>
<dbReference type="GO" id="GO:0016887">
    <property type="term" value="F:ATP hydrolysis activity"/>
    <property type="evidence" value="ECO:0007669"/>
    <property type="project" value="InterPro"/>
</dbReference>
<dbReference type="InterPro" id="IPR041628">
    <property type="entry name" value="ChlI/MoxR_AAA_lid"/>
</dbReference>
<dbReference type="STRING" id="314285.KT71_14819"/>
<reference evidence="6 7" key="1">
    <citation type="journal article" date="2007" name="Proc. Natl. Acad. Sci. U.S.A.">
        <title>Characterization of a marine gammaproteobacterium capable of aerobic anoxygenic photosynthesis.</title>
        <authorList>
            <person name="Fuchs B.M."/>
            <person name="Spring S."/>
            <person name="Teeling H."/>
            <person name="Quast C."/>
            <person name="Wulf J."/>
            <person name="Schattenhofer M."/>
            <person name="Yan S."/>
            <person name="Ferriera S."/>
            <person name="Johnson J."/>
            <person name="Glockner F.O."/>
            <person name="Amann R."/>
        </authorList>
    </citation>
    <scope>NUCLEOTIDE SEQUENCE [LARGE SCALE GENOMIC DNA]</scope>
    <source>
        <strain evidence="6">KT71</strain>
    </source>
</reference>
<organism evidence="6 7">
    <name type="scientific">Congregibacter litoralis KT71</name>
    <dbReference type="NCBI Taxonomy" id="314285"/>
    <lineage>
        <taxon>Bacteria</taxon>
        <taxon>Pseudomonadati</taxon>
        <taxon>Pseudomonadota</taxon>
        <taxon>Gammaproteobacteria</taxon>
        <taxon>Cellvibrionales</taxon>
        <taxon>Halieaceae</taxon>
        <taxon>Congregibacter</taxon>
    </lineage>
</organism>
<evidence type="ECO:0000259" key="5">
    <source>
        <dbReference type="Pfam" id="PF17863"/>
    </source>
</evidence>
<evidence type="ECO:0000256" key="2">
    <source>
        <dbReference type="ARBA" id="ARBA00022840"/>
    </source>
</evidence>
<evidence type="ECO:0000256" key="1">
    <source>
        <dbReference type="ARBA" id="ARBA00022741"/>
    </source>
</evidence>
<evidence type="ECO:0000313" key="6">
    <source>
        <dbReference type="EMBL" id="EAQ97847.2"/>
    </source>
</evidence>
<dbReference type="GO" id="GO:0005524">
    <property type="term" value="F:ATP binding"/>
    <property type="evidence" value="ECO:0007669"/>
    <property type="project" value="UniProtKB-KW"/>
</dbReference>
<dbReference type="EMBL" id="AAOA02000001">
    <property type="protein sequence ID" value="EAQ97847.2"/>
    <property type="molecule type" value="Genomic_DNA"/>
</dbReference>
<feature type="domain" description="ATPase AAA-3" evidence="4">
    <location>
        <begin position="38"/>
        <end position="168"/>
    </location>
</feature>
<comment type="similarity">
    <text evidence="3">Belongs to the MoxR family.</text>
</comment>
<dbReference type="FunFam" id="3.40.50.300:FF:000640">
    <property type="entry name" value="MoxR family ATPase"/>
    <property type="match status" value="1"/>
</dbReference>
<keyword evidence="7" id="KW-1185">Reference proteome</keyword>
<feature type="domain" description="ChlI/MoxR AAA lid" evidence="5">
    <location>
        <begin position="237"/>
        <end position="285"/>
    </location>
</feature>
<dbReference type="Pfam" id="PF07726">
    <property type="entry name" value="AAA_3"/>
    <property type="match status" value="1"/>
</dbReference>
<dbReference type="InterPro" id="IPR027417">
    <property type="entry name" value="P-loop_NTPase"/>
</dbReference>
<dbReference type="SUPFAM" id="SSF52540">
    <property type="entry name" value="P-loop containing nucleoside triphosphate hydrolases"/>
    <property type="match status" value="1"/>
</dbReference>
<dbReference type="PIRSF" id="PIRSF002849">
    <property type="entry name" value="AAA_ATPase_chaperone_MoxR_prd"/>
    <property type="match status" value="1"/>
</dbReference>
<comment type="caution">
    <text evidence="6">The sequence shown here is derived from an EMBL/GenBank/DDBJ whole genome shotgun (WGS) entry which is preliminary data.</text>
</comment>
<dbReference type="Gene3D" id="3.40.50.300">
    <property type="entry name" value="P-loop containing nucleotide triphosphate hydrolases"/>
    <property type="match status" value="1"/>
</dbReference>
<dbReference type="PANTHER" id="PTHR42759:SF5">
    <property type="entry name" value="METHANOL DEHYDROGENASE REGULATOR"/>
    <property type="match status" value="1"/>
</dbReference>
<keyword evidence="2" id="KW-0067">ATP-binding</keyword>
<sequence length="307" mass="33207">MPDTKALVDAAVEEIATVLLGKEPQLRQAICCLLASGHLLIEDLPGMGKTTLSHALAQVLGLSYQRVQFTSDLLPADILGLSIYHSAEGRFEFHPGPIFTQVLLADEINRSTPRTQSALLEAMAEGQVTLEGDTRPLPQPFFVIATQNPLEQSGTYPLPESQLDRFLMRIELGYPDALAEREMLRSTQGAVQKTVLKQCIDEQALEAIRAAVDDVHASDSLLDYVQRIAARSRDGGEFAVGLSPRGVLALLRSAKTWALMDGRDHVLPDDVQAVLPGVTAHRLQPGGGFSGDGMALVALLQRDVDVV</sequence>
<evidence type="ECO:0000313" key="7">
    <source>
        <dbReference type="Proteomes" id="UP000019205"/>
    </source>
</evidence>
<evidence type="ECO:0000256" key="3">
    <source>
        <dbReference type="ARBA" id="ARBA00061607"/>
    </source>
</evidence>